<dbReference type="RefSeq" id="WP_066236606.1">
    <property type="nucleotide sequence ID" value="NZ_LSGP01000001.1"/>
</dbReference>
<dbReference type="PANTHER" id="PTHR43065">
    <property type="entry name" value="SENSOR HISTIDINE KINASE"/>
    <property type="match status" value="1"/>
</dbReference>
<dbReference type="EC" id="2.7.13.3" evidence="2"/>
<dbReference type="GO" id="GO:0005524">
    <property type="term" value="F:ATP binding"/>
    <property type="evidence" value="ECO:0007669"/>
    <property type="project" value="UniProtKB-KW"/>
</dbReference>
<keyword evidence="7" id="KW-0067">ATP-binding</keyword>
<evidence type="ECO:0000256" key="2">
    <source>
        <dbReference type="ARBA" id="ARBA00012438"/>
    </source>
</evidence>
<dbReference type="Pfam" id="PF13185">
    <property type="entry name" value="GAF_2"/>
    <property type="match status" value="2"/>
</dbReference>
<dbReference type="SMART" id="SM00065">
    <property type="entry name" value="GAF"/>
    <property type="match status" value="2"/>
</dbReference>
<dbReference type="InterPro" id="IPR035965">
    <property type="entry name" value="PAS-like_dom_sf"/>
</dbReference>
<dbReference type="Gene3D" id="3.30.450.20">
    <property type="entry name" value="PAS domain"/>
    <property type="match status" value="1"/>
</dbReference>
<dbReference type="InterPro" id="IPR003661">
    <property type="entry name" value="HisK_dim/P_dom"/>
</dbReference>
<evidence type="ECO:0000256" key="8">
    <source>
        <dbReference type="ARBA" id="ARBA00023012"/>
    </source>
</evidence>
<keyword evidence="5" id="KW-0547">Nucleotide-binding</keyword>
<feature type="domain" description="Histidine kinase" evidence="9">
    <location>
        <begin position="634"/>
        <end position="851"/>
    </location>
</feature>
<name>A0A154BVP7_ANASB</name>
<evidence type="ECO:0000313" key="11">
    <source>
        <dbReference type="Proteomes" id="UP000076268"/>
    </source>
</evidence>
<dbReference type="GO" id="GO:0000155">
    <property type="term" value="F:phosphorelay sensor kinase activity"/>
    <property type="evidence" value="ECO:0007669"/>
    <property type="project" value="InterPro"/>
</dbReference>
<dbReference type="PRINTS" id="PR00344">
    <property type="entry name" value="BCTRLSENSOR"/>
</dbReference>
<keyword evidence="6" id="KW-0418">Kinase</keyword>
<accession>A0A154BVP7</accession>
<evidence type="ECO:0000256" key="5">
    <source>
        <dbReference type="ARBA" id="ARBA00022741"/>
    </source>
</evidence>
<keyword evidence="4" id="KW-0808">Transferase</keyword>
<comment type="catalytic activity">
    <reaction evidence="1">
        <text>ATP + protein L-histidine = ADP + protein N-phospho-L-histidine.</text>
        <dbReference type="EC" id="2.7.13.3"/>
    </reaction>
</comment>
<dbReference type="Pfam" id="PF02518">
    <property type="entry name" value="HATPase_c"/>
    <property type="match status" value="1"/>
</dbReference>
<dbReference type="Gene3D" id="1.10.287.130">
    <property type="match status" value="1"/>
</dbReference>
<dbReference type="PANTHER" id="PTHR43065:SF46">
    <property type="entry name" value="C4-DICARBOXYLATE TRANSPORT SENSOR PROTEIN DCTB"/>
    <property type="match status" value="1"/>
</dbReference>
<gene>
    <name evidence="10" type="ORF">AXX12_00250</name>
</gene>
<dbReference type="PROSITE" id="PS50109">
    <property type="entry name" value="HIS_KIN"/>
    <property type="match status" value="1"/>
</dbReference>
<dbReference type="SUPFAM" id="SSF55874">
    <property type="entry name" value="ATPase domain of HSP90 chaperone/DNA topoisomerase II/histidine kinase"/>
    <property type="match status" value="1"/>
</dbReference>
<dbReference type="AlphaFoldDB" id="A0A154BVP7"/>
<dbReference type="InterPro" id="IPR005467">
    <property type="entry name" value="His_kinase_dom"/>
</dbReference>
<dbReference type="InterPro" id="IPR000014">
    <property type="entry name" value="PAS"/>
</dbReference>
<dbReference type="Gene3D" id="3.30.565.10">
    <property type="entry name" value="Histidine kinase-like ATPase, C-terminal domain"/>
    <property type="match status" value="1"/>
</dbReference>
<dbReference type="InterPro" id="IPR029016">
    <property type="entry name" value="GAF-like_dom_sf"/>
</dbReference>
<dbReference type="EMBL" id="LSGP01000001">
    <property type="protein sequence ID" value="KYZ78012.1"/>
    <property type="molecule type" value="Genomic_DNA"/>
</dbReference>
<dbReference type="Proteomes" id="UP000076268">
    <property type="component" value="Unassembled WGS sequence"/>
</dbReference>
<comment type="caution">
    <text evidence="10">The sequence shown here is derived from an EMBL/GenBank/DDBJ whole genome shotgun (WGS) entry which is preliminary data.</text>
</comment>
<dbReference type="InterPro" id="IPR036890">
    <property type="entry name" value="HATPase_C_sf"/>
</dbReference>
<dbReference type="SMART" id="SM00388">
    <property type="entry name" value="HisKA"/>
    <property type="match status" value="1"/>
</dbReference>
<dbReference type="InterPro" id="IPR003594">
    <property type="entry name" value="HATPase_dom"/>
</dbReference>
<dbReference type="Pfam" id="PF13426">
    <property type="entry name" value="PAS_9"/>
    <property type="match status" value="1"/>
</dbReference>
<evidence type="ECO:0000256" key="4">
    <source>
        <dbReference type="ARBA" id="ARBA00022679"/>
    </source>
</evidence>
<dbReference type="SUPFAM" id="SSF55781">
    <property type="entry name" value="GAF domain-like"/>
    <property type="match status" value="2"/>
</dbReference>
<protein>
    <recommendedName>
        <fullName evidence="2">histidine kinase</fullName>
        <ecNumber evidence="2">2.7.13.3</ecNumber>
    </recommendedName>
</protein>
<evidence type="ECO:0000256" key="3">
    <source>
        <dbReference type="ARBA" id="ARBA00022553"/>
    </source>
</evidence>
<keyword evidence="3" id="KW-0597">Phosphoprotein</keyword>
<dbReference type="InterPro" id="IPR003018">
    <property type="entry name" value="GAF"/>
</dbReference>
<dbReference type="SUPFAM" id="SSF55785">
    <property type="entry name" value="PYP-like sensor domain (PAS domain)"/>
    <property type="match status" value="1"/>
</dbReference>
<sequence>MSSPDMYVNSEQSRDEAAALIEGVNSVLRCDNLQDAAKALFESCKKLVGAECGYVSLLDGDRNERNQALYIDPGMQRCTNDPSLPMPVRGMHGMAYQTGRPLIDNDFRNNASQKLLPAGHAALSNVLFAPLRAGGVPIGLLGLANKPGGFNDNDIRLVTAFGDLAAVALQKSKAIEALADRERVLRHLMQHEVIERRRAEELYRILFNGGNDAIYVYRMKDGQPEKMVEVNDTGLRSLGYAREEFISMPIGRFVSKDIMGSNAWKVFWRSIATNGHAMLESIHVTKAGQEIPVEVNAHVLEYEGKSLVISIARDITARKKAQYELKRQLDFEKLIRLISARFINGDIKKVDEYIMTSLQEVSDFLVVDRSFIYRITENREEAVLSHSWSRADNFFDIPRTVNLLNGPYAGWKRRLEKGDPVYIDESETTEEDKAPLAALEIKSGLIVPMVCDGKLVGVLGYSHVGEAKERNARKAALCQMIGEIFASAMRRKLELERLEKSEAASRALLRSVPDILLRVNKEGRLLDYQLAKGKQLFVKDNLKELPVEYWSPLMEKIQAAISTDEVQCFEYDLQLNNRLPQIEEARVVGIDDSEALIMIRDVTEARQAQRKTAEAELKMIKAQKLATLGVMAAGIAHEINQPLHSIKLAASGVLYLQKIGVQSGVDELMEEFEKISDEADRIADVMSSIKALCKNNAILAPTDVNAAIESSLSLMAPKLQAGSIAIEKQLSPECLSILGSFTQLEQVVTNLIKNAVQVLEQTESATKRIVVTTIVSNGLAIVEISDNGSGINPQDLDRLFDPFFSTKSNAENMGLGLPIVQAIVSSWSGKIDVFNNEYGGAIFRLEFPVYAWKGEINANLSG</sequence>
<dbReference type="NCBIfam" id="TIGR00229">
    <property type="entry name" value="sensory_box"/>
    <property type="match status" value="1"/>
</dbReference>
<evidence type="ECO:0000256" key="1">
    <source>
        <dbReference type="ARBA" id="ARBA00000085"/>
    </source>
</evidence>
<dbReference type="OrthoDB" id="9784397at2"/>
<keyword evidence="11" id="KW-1185">Reference proteome</keyword>
<dbReference type="InterPro" id="IPR004358">
    <property type="entry name" value="Sig_transdc_His_kin-like_C"/>
</dbReference>
<dbReference type="Gene3D" id="3.30.450.40">
    <property type="match status" value="2"/>
</dbReference>
<evidence type="ECO:0000313" key="10">
    <source>
        <dbReference type="EMBL" id="KYZ78012.1"/>
    </source>
</evidence>
<dbReference type="CDD" id="cd00082">
    <property type="entry name" value="HisKA"/>
    <property type="match status" value="1"/>
</dbReference>
<organism evidence="10 11">
    <name type="scientific">Anaerosporomusa subterranea</name>
    <dbReference type="NCBI Taxonomy" id="1794912"/>
    <lineage>
        <taxon>Bacteria</taxon>
        <taxon>Bacillati</taxon>
        <taxon>Bacillota</taxon>
        <taxon>Negativicutes</taxon>
        <taxon>Acetonemataceae</taxon>
        <taxon>Anaerosporomusa</taxon>
    </lineage>
</organism>
<proteinExistence type="predicted"/>
<evidence type="ECO:0000256" key="7">
    <source>
        <dbReference type="ARBA" id="ARBA00022840"/>
    </source>
</evidence>
<keyword evidence="8" id="KW-0902">Two-component regulatory system</keyword>
<dbReference type="InterPro" id="IPR036097">
    <property type="entry name" value="HisK_dim/P_sf"/>
</dbReference>
<evidence type="ECO:0000259" key="9">
    <source>
        <dbReference type="PROSITE" id="PS50109"/>
    </source>
</evidence>
<dbReference type="SUPFAM" id="SSF47384">
    <property type="entry name" value="Homodimeric domain of signal transducing histidine kinase"/>
    <property type="match status" value="1"/>
</dbReference>
<reference evidence="10 11" key="1">
    <citation type="submission" date="2016-02" db="EMBL/GenBank/DDBJ databases">
        <title>Anaerosporomusa subterraneum gen. nov., sp. nov., a spore-forming obligate anaerobe isolated from saprolite.</title>
        <authorList>
            <person name="Choi J.K."/>
            <person name="Shah M."/>
            <person name="Yee N."/>
        </authorList>
    </citation>
    <scope>NUCLEOTIDE SEQUENCE [LARGE SCALE GENOMIC DNA]</scope>
    <source>
        <strain evidence="10 11">RU4</strain>
    </source>
</reference>
<evidence type="ECO:0000256" key="6">
    <source>
        <dbReference type="ARBA" id="ARBA00022777"/>
    </source>
</evidence>
<dbReference type="SMART" id="SM00387">
    <property type="entry name" value="HATPase_c"/>
    <property type="match status" value="1"/>
</dbReference>
<dbReference type="STRING" id="1794912.AXX12_00250"/>